<accession>A0A831PPU2</accession>
<dbReference type="PANTHER" id="PTHR22925:SF3">
    <property type="entry name" value="GLYCOSYL HYDROLASE FAMILY PROTEIN 43"/>
    <property type="match status" value="1"/>
</dbReference>
<dbReference type="PROSITE" id="PS51257">
    <property type="entry name" value="PROKAR_LIPOPROTEIN"/>
    <property type="match status" value="1"/>
</dbReference>
<dbReference type="Pfam" id="PF04616">
    <property type="entry name" value="Glyco_hydro_43"/>
    <property type="match status" value="1"/>
</dbReference>
<dbReference type="AlphaFoldDB" id="A0A831PPU2"/>
<name>A0A831PPU2_9BACT</name>
<dbReference type="SUPFAM" id="SSF75005">
    <property type="entry name" value="Arabinanase/levansucrase/invertase"/>
    <property type="match status" value="1"/>
</dbReference>
<evidence type="ECO:0000256" key="2">
    <source>
        <dbReference type="ARBA" id="ARBA00022801"/>
    </source>
</evidence>
<protein>
    <submittedName>
        <fullName evidence="5">Beta-glucanase</fullName>
    </submittedName>
</protein>
<dbReference type="GO" id="GO:0004553">
    <property type="term" value="F:hydrolase activity, hydrolyzing O-glycosyl compounds"/>
    <property type="evidence" value="ECO:0007669"/>
    <property type="project" value="InterPro"/>
</dbReference>
<evidence type="ECO:0000313" key="5">
    <source>
        <dbReference type="EMBL" id="HDR50963.1"/>
    </source>
</evidence>
<dbReference type="InterPro" id="IPR006710">
    <property type="entry name" value="Glyco_hydro_43"/>
</dbReference>
<dbReference type="EMBL" id="DSDK01000278">
    <property type="protein sequence ID" value="HDR50963.1"/>
    <property type="molecule type" value="Genomic_DNA"/>
</dbReference>
<evidence type="ECO:0000256" key="3">
    <source>
        <dbReference type="ARBA" id="ARBA00023295"/>
    </source>
</evidence>
<sequence>MNSKNIKQWVLLAGICLALLSSCNKQPEKALAPGEIWPDNNGMHINAHGGGILHHNNTFYWYGEHKIEGEIGNTAQVGVHVYSSKNLYDWVDEGIALKVDEDEKSDIARGCILERPKVIFNKKTGKFVMWFHLELKDMGYDAARSGVAVAEKPEGPFTFIRSMRPNAGHWPVNVQDYHLKPVHDSIKPTYCGGKGCLPAHPDTLNLLGRDYTNGQMARDMNLFVDDDGTAYHIYSSEDNSTLHISQLTDDYLSHSGKFARFFADRYMEAPAIFKTSGGTYYLIASDCTGWAPNAARSARAKSIWGPWEELGNPSIGPDADLTFHSQSTYVLPVPGEQDKFIYMGDRWKPENPIDGRYIWLPIQLKNGYFEIEWKDNWNVNSAWKNN</sequence>
<comment type="caution">
    <text evidence="5">The sequence shown here is derived from an EMBL/GenBank/DDBJ whole genome shotgun (WGS) entry which is preliminary data.</text>
</comment>
<dbReference type="PANTHER" id="PTHR22925">
    <property type="entry name" value="GLYCOSYL HYDROLASE 43 FAMILY MEMBER"/>
    <property type="match status" value="1"/>
</dbReference>
<keyword evidence="3 4" id="KW-0326">Glycosidase</keyword>
<dbReference type="CDD" id="cd18825">
    <property type="entry name" value="GH43_CtGH43-like"/>
    <property type="match status" value="1"/>
</dbReference>
<reference evidence="5" key="1">
    <citation type="journal article" date="2020" name="mSystems">
        <title>Genome- and Community-Level Interaction Insights into Carbon Utilization and Element Cycling Functions of Hydrothermarchaeota in Hydrothermal Sediment.</title>
        <authorList>
            <person name="Zhou Z."/>
            <person name="Liu Y."/>
            <person name="Xu W."/>
            <person name="Pan J."/>
            <person name="Luo Z.H."/>
            <person name="Li M."/>
        </authorList>
    </citation>
    <scope>NUCLEOTIDE SEQUENCE [LARGE SCALE GENOMIC DNA]</scope>
    <source>
        <strain evidence="5">SpSt-1217</strain>
    </source>
</reference>
<evidence type="ECO:0000256" key="4">
    <source>
        <dbReference type="RuleBase" id="RU361187"/>
    </source>
</evidence>
<gene>
    <name evidence="5" type="ORF">ENN90_04985</name>
</gene>
<organism evidence="5">
    <name type="scientific">Mariniphaga anaerophila</name>
    <dbReference type="NCBI Taxonomy" id="1484053"/>
    <lineage>
        <taxon>Bacteria</taxon>
        <taxon>Pseudomonadati</taxon>
        <taxon>Bacteroidota</taxon>
        <taxon>Bacteroidia</taxon>
        <taxon>Marinilabiliales</taxon>
        <taxon>Prolixibacteraceae</taxon>
        <taxon>Mariniphaga</taxon>
    </lineage>
</organism>
<dbReference type="Proteomes" id="UP000886047">
    <property type="component" value="Unassembled WGS sequence"/>
</dbReference>
<evidence type="ECO:0000256" key="1">
    <source>
        <dbReference type="ARBA" id="ARBA00009865"/>
    </source>
</evidence>
<dbReference type="InterPro" id="IPR023296">
    <property type="entry name" value="Glyco_hydro_beta-prop_sf"/>
</dbReference>
<proteinExistence type="inferred from homology"/>
<keyword evidence="2 4" id="KW-0378">Hydrolase</keyword>
<comment type="similarity">
    <text evidence="1 4">Belongs to the glycosyl hydrolase 43 family.</text>
</comment>
<dbReference type="GO" id="GO:0005975">
    <property type="term" value="P:carbohydrate metabolic process"/>
    <property type="evidence" value="ECO:0007669"/>
    <property type="project" value="InterPro"/>
</dbReference>
<dbReference type="Gene3D" id="2.115.10.20">
    <property type="entry name" value="Glycosyl hydrolase domain, family 43"/>
    <property type="match status" value="1"/>
</dbReference>